<evidence type="ECO:0000256" key="5">
    <source>
        <dbReference type="ARBA" id="ARBA00035648"/>
    </source>
</evidence>
<protein>
    <submittedName>
        <fullName evidence="8">YicC family protein</fullName>
    </submittedName>
</protein>
<evidence type="ECO:0000256" key="4">
    <source>
        <dbReference type="ARBA" id="ARBA00022801"/>
    </source>
</evidence>
<dbReference type="NCBIfam" id="TIGR00255">
    <property type="entry name" value="YicC/YloC family endoribonuclease"/>
    <property type="match status" value="1"/>
</dbReference>
<comment type="caution">
    <text evidence="8">The sequence shown here is derived from an EMBL/GenBank/DDBJ whole genome shotgun (WGS) entry which is preliminary data.</text>
</comment>
<feature type="domain" description="Endoribonuclease YicC-like N-terminal" evidence="6">
    <location>
        <begin position="3"/>
        <end position="155"/>
    </location>
</feature>
<dbReference type="InterPro" id="IPR013551">
    <property type="entry name" value="YicC-like_C"/>
</dbReference>
<proteinExistence type="inferred from homology"/>
<evidence type="ECO:0000313" key="9">
    <source>
        <dbReference type="Proteomes" id="UP001142078"/>
    </source>
</evidence>
<dbReference type="EMBL" id="JANJZL010000001">
    <property type="protein sequence ID" value="MCR2042563.1"/>
    <property type="molecule type" value="Genomic_DNA"/>
</dbReference>
<comment type="similarity">
    <text evidence="5">Belongs to the YicC/YloC family.</text>
</comment>
<dbReference type="InterPro" id="IPR013527">
    <property type="entry name" value="YicC-like_N"/>
</dbReference>
<evidence type="ECO:0000256" key="1">
    <source>
        <dbReference type="ARBA" id="ARBA00001968"/>
    </source>
</evidence>
<evidence type="ECO:0000259" key="7">
    <source>
        <dbReference type="Pfam" id="PF08340"/>
    </source>
</evidence>
<keyword evidence="3" id="KW-0255">Endonuclease</keyword>
<evidence type="ECO:0000256" key="2">
    <source>
        <dbReference type="ARBA" id="ARBA00022722"/>
    </source>
</evidence>
<dbReference type="Pfam" id="PF08340">
    <property type="entry name" value="YicC-like_C"/>
    <property type="match status" value="1"/>
</dbReference>
<feature type="domain" description="Endoribonuclease YicC-like C-terminal" evidence="7">
    <location>
        <begin position="173"/>
        <end position="293"/>
    </location>
</feature>
<dbReference type="RefSeq" id="WP_042682091.1">
    <property type="nucleotide sequence ID" value="NZ_CABKTM010000043.1"/>
</dbReference>
<dbReference type="Proteomes" id="UP001142078">
    <property type="component" value="Unassembled WGS sequence"/>
</dbReference>
<dbReference type="InterPro" id="IPR005229">
    <property type="entry name" value="YicC/YloC-like"/>
</dbReference>
<sequence>MLMSMTGFGRGESSDDTYNFTVEVKSLNHRYNDIIIKMPKHINYMEENINKMIRKRVRRGRVEVYIDLKYINDNNVNVNVDIPLATAYKEALENMRDNLNIDEDININHIIKMPEVVKTERKKDDENKIWSCLKEALDEALNNLINMRCKEGEQIFNDITKKTMNIKNMIEEIEKRAPIVVEEYREKLEKRVGELLKNQYELDENKLANEVVFFADKSSIDEEVVRLYSHVDQLFGCLNSNESVGRKLDFLIQEMNREINTIGSKSSDIAISRLVVDFKSELEKIREQIQNVE</sequence>
<keyword evidence="9" id="KW-1185">Reference proteome</keyword>
<name>A0A9X2MFG2_9FIRM</name>
<reference evidence="8" key="1">
    <citation type="submission" date="2022-07" db="EMBL/GenBank/DDBJ databases">
        <title>Enhanced cultured diversity of the mouse gut microbiota enables custom-made synthetic communities.</title>
        <authorList>
            <person name="Afrizal A."/>
        </authorList>
    </citation>
    <scope>NUCLEOTIDE SEQUENCE</scope>
    <source>
        <strain evidence="8">DSM 29482</strain>
    </source>
</reference>
<dbReference type="Pfam" id="PF03755">
    <property type="entry name" value="YicC-like_N"/>
    <property type="match status" value="1"/>
</dbReference>
<evidence type="ECO:0000313" key="8">
    <source>
        <dbReference type="EMBL" id="MCR2042563.1"/>
    </source>
</evidence>
<gene>
    <name evidence="8" type="ORF">NSA23_00400</name>
</gene>
<dbReference type="PANTHER" id="PTHR30636:SF3">
    <property type="entry name" value="UPF0701 PROTEIN YICC"/>
    <property type="match status" value="1"/>
</dbReference>
<dbReference type="GO" id="GO:0016787">
    <property type="term" value="F:hydrolase activity"/>
    <property type="evidence" value="ECO:0007669"/>
    <property type="project" value="UniProtKB-KW"/>
</dbReference>
<comment type="cofactor">
    <cofactor evidence="1">
        <name>a divalent metal cation</name>
        <dbReference type="ChEBI" id="CHEBI:60240"/>
    </cofactor>
</comment>
<keyword evidence="4" id="KW-0378">Hydrolase</keyword>
<dbReference type="GO" id="GO:0004521">
    <property type="term" value="F:RNA endonuclease activity"/>
    <property type="evidence" value="ECO:0007669"/>
    <property type="project" value="InterPro"/>
</dbReference>
<evidence type="ECO:0000256" key="3">
    <source>
        <dbReference type="ARBA" id="ARBA00022759"/>
    </source>
</evidence>
<dbReference type="AlphaFoldDB" id="A0A9X2MFG2"/>
<accession>A0A9X2MFG2</accession>
<dbReference type="OrthoDB" id="9771229at2"/>
<evidence type="ECO:0000259" key="6">
    <source>
        <dbReference type="Pfam" id="PF03755"/>
    </source>
</evidence>
<keyword evidence="2" id="KW-0540">Nuclease</keyword>
<dbReference type="PANTHER" id="PTHR30636">
    <property type="entry name" value="UPF0701 PROTEIN YICC"/>
    <property type="match status" value="1"/>
</dbReference>
<organism evidence="8 9">
    <name type="scientific">Anaerosalibacter massiliensis</name>
    <dbReference type="NCBI Taxonomy" id="1347392"/>
    <lineage>
        <taxon>Bacteria</taxon>
        <taxon>Bacillati</taxon>
        <taxon>Bacillota</taxon>
        <taxon>Tissierellia</taxon>
        <taxon>Tissierellales</taxon>
        <taxon>Sporanaerobacteraceae</taxon>
        <taxon>Anaerosalibacter</taxon>
    </lineage>
</organism>